<dbReference type="GO" id="GO:0030479">
    <property type="term" value="C:actin cortical patch"/>
    <property type="evidence" value="ECO:0007669"/>
    <property type="project" value="TreeGrafter"/>
</dbReference>
<gene>
    <name evidence="3" type="ORF">AGABI1DRAFT_67421</name>
</gene>
<dbReference type="Gene3D" id="1.25.40.90">
    <property type="match status" value="1"/>
</dbReference>
<dbReference type="RefSeq" id="XP_007325209.1">
    <property type="nucleotide sequence ID" value="XM_007325147.1"/>
</dbReference>
<dbReference type="EMBL" id="JH971385">
    <property type="protein sequence ID" value="EKM84159.1"/>
    <property type="molecule type" value="Genomic_DNA"/>
</dbReference>
<feature type="compositionally biased region" description="Basic and acidic residues" evidence="1">
    <location>
        <begin position="404"/>
        <end position="413"/>
    </location>
</feature>
<dbReference type="OrthoDB" id="10068368at2759"/>
<dbReference type="PANTHER" id="PTHR47789:SF1">
    <property type="entry name" value="LAS SEVENTEEN-BINDING PROTEIN 5"/>
    <property type="match status" value="1"/>
</dbReference>
<dbReference type="HOGENOM" id="CLU_036827_3_1_1"/>
<dbReference type="SUPFAM" id="SSF48464">
    <property type="entry name" value="ENTH/VHS domain"/>
    <property type="match status" value="1"/>
</dbReference>
<dbReference type="GO" id="GO:0043130">
    <property type="term" value="F:ubiquitin binding"/>
    <property type="evidence" value="ECO:0007669"/>
    <property type="project" value="InterPro"/>
</dbReference>
<dbReference type="Proteomes" id="UP000008493">
    <property type="component" value="Unassembled WGS sequence"/>
</dbReference>
<name>K5WBA6_AGABU</name>
<dbReference type="CDD" id="cd16980">
    <property type="entry name" value="VHS_Lsb5"/>
    <property type="match status" value="1"/>
</dbReference>
<proteinExistence type="predicted"/>
<dbReference type="GO" id="GO:0051666">
    <property type="term" value="P:actin cortical patch localization"/>
    <property type="evidence" value="ECO:0007669"/>
    <property type="project" value="TreeGrafter"/>
</dbReference>
<evidence type="ECO:0000313" key="3">
    <source>
        <dbReference type="EMBL" id="EKM84159.1"/>
    </source>
</evidence>
<dbReference type="AlphaFoldDB" id="K5WBA6"/>
<feature type="compositionally biased region" description="Polar residues" evidence="1">
    <location>
        <begin position="455"/>
        <end position="466"/>
    </location>
</feature>
<dbReference type="InterPro" id="IPR045007">
    <property type="entry name" value="LSB5"/>
</dbReference>
<reference evidence="4" key="1">
    <citation type="journal article" date="2012" name="Proc. Natl. Acad. Sci. U.S.A.">
        <title>Genome sequence of the button mushroom Agaricus bisporus reveals mechanisms governing adaptation to a humic-rich ecological niche.</title>
        <authorList>
            <person name="Morin E."/>
            <person name="Kohler A."/>
            <person name="Baker A.R."/>
            <person name="Foulongne-Oriol M."/>
            <person name="Lombard V."/>
            <person name="Nagy L.G."/>
            <person name="Ohm R.A."/>
            <person name="Patyshakuliyeva A."/>
            <person name="Brun A."/>
            <person name="Aerts A.L."/>
            <person name="Bailey A.M."/>
            <person name="Billette C."/>
            <person name="Coutinho P.M."/>
            <person name="Deakin G."/>
            <person name="Doddapaneni H."/>
            <person name="Floudas D."/>
            <person name="Grimwood J."/>
            <person name="Hilden K."/>
            <person name="Kuees U."/>
            <person name="LaButti K.M."/>
            <person name="Lapidus A."/>
            <person name="Lindquist E.A."/>
            <person name="Lucas S.M."/>
            <person name="Murat C."/>
            <person name="Riley R.W."/>
            <person name="Salamov A.A."/>
            <person name="Schmutz J."/>
            <person name="Subramanian V."/>
            <person name="Woesten H.A.B."/>
            <person name="Xu J."/>
            <person name="Eastwood D.C."/>
            <person name="Foster G.D."/>
            <person name="Sonnenberg A.S."/>
            <person name="Cullen D."/>
            <person name="de Vries R.P."/>
            <person name="Lundell T."/>
            <person name="Hibbett D.S."/>
            <person name="Henrissat B."/>
            <person name="Burton K.S."/>
            <person name="Kerrigan R.W."/>
            <person name="Challen M.P."/>
            <person name="Grigoriev I.V."/>
            <person name="Martin F."/>
        </authorList>
    </citation>
    <scope>NUCLEOTIDE SEQUENCE [LARGE SCALE GENOMIC DNA]</scope>
    <source>
        <strain evidence="4">JB137-S8 / ATCC MYA-4627 / FGSC 10392</strain>
    </source>
</reference>
<accession>K5WBA6</accession>
<dbReference type="InterPro" id="IPR002014">
    <property type="entry name" value="VHS_dom"/>
</dbReference>
<dbReference type="STRING" id="597362.K5WBA6"/>
<dbReference type="InterPro" id="IPR008942">
    <property type="entry name" value="ENTH_VHS"/>
</dbReference>
<dbReference type="GO" id="GO:0006897">
    <property type="term" value="P:endocytosis"/>
    <property type="evidence" value="ECO:0007669"/>
    <property type="project" value="InterPro"/>
</dbReference>
<dbReference type="SMART" id="SM00288">
    <property type="entry name" value="VHS"/>
    <property type="match status" value="1"/>
</dbReference>
<evidence type="ECO:0000256" key="1">
    <source>
        <dbReference type="SAM" id="MobiDB-lite"/>
    </source>
</evidence>
<dbReference type="PANTHER" id="PTHR47789">
    <property type="entry name" value="LAS SEVENTEEN-BINDING PROTEIN 5"/>
    <property type="match status" value="1"/>
</dbReference>
<dbReference type="GeneID" id="18830662"/>
<organism evidence="3 4">
    <name type="scientific">Agaricus bisporus var. burnettii (strain JB137-S8 / ATCC MYA-4627 / FGSC 10392)</name>
    <name type="common">White button mushroom</name>
    <dbReference type="NCBI Taxonomy" id="597362"/>
    <lineage>
        <taxon>Eukaryota</taxon>
        <taxon>Fungi</taxon>
        <taxon>Dikarya</taxon>
        <taxon>Basidiomycota</taxon>
        <taxon>Agaricomycotina</taxon>
        <taxon>Agaricomycetes</taxon>
        <taxon>Agaricomycetidae</taxon>
        <taxon>Agaricales</taxon>
        <taxon>Agaricineae</taxon>
        <taxon>Agaricaceae</taxon>
        <taxon>Agaricus</taxon>
    </lineage>
</organism>
<dbReference type="Pfam" id="PF00790">
    <property type="entry name" value="VHS"/>
    <property type="match status" value="1"/>
</dbReference>
<feature type="domain" description="VHS" evidence="2">
    <location>
        <begin position="28"/>
        <end position="157"/>
    </location>
</feature>
<dbReference type="GO" id="GO:0007015">
    <property type="term" value="P:actin filament organization"/>
    <property type="evidence" value="ECO:0007669"/>
    <property type="project" value="InterPro"/>
</dbReference>
<feature type="region of interest" description="Disordered" evidence="1">
    <location>
        <begin position="336"/>
        <end position="482"/>
    </location>
</feature>
<protein>
    <recommendedName>
        <fullName evidence="2">VHS domain-containing protein</fullName>
    </recommendedName>
</protein>
<evidence type="ECO:0000313" key="4">
    <source>
        <dbReference type="Proteomes" id="UP000008493"/>
    </source>
</evidence>
<feature type="compositionally biased region" description="Basic and acidic residues" evidence="1">
    <location>
        <begin position="467"/>
        <end position="482"/>
    </location>
</feature>
<dbReference type="SUPFAM" id="SSF89009">
    <property type="entry name" value="GAT-like domain"/>
    <property type="match status" value="1"/>
</dbReference>
<dbReference type="InParanoid" id="K5WBA6"/>
<keyword evidence="4" id="KW-1185">Reference proteome</keyword>
<dbReference type="OMA" id="YGSVHRQ"/>
<sequence>MALSGFNIKQAFGREKPHSSITDWVEIMTAPQTEEESFEGVFELVDAINLQASGPSEAARALRKKMKHGGTHQQYRAIVIMRSLIDNVPQKMKLAFSDSQFLDVLSGILLDEYINKRVKKKLTVVLLAWQDQFKDDSEMAAFQRLYSQVKGKNHRLSNDMMMNYVTEQKEKDAKKEKEKREAREARKREEAEERERIKKEKEMEKERSKKDGRKTETRKRLFDFEKDKPKVMNSIVEASQASSNLINAIVRVNLETDSLEGNAEVQDWLTKAKDAKKVIVRYTQLVENEEIIGTLIETHERLEAALNTYIDLTTNDDATELAAKVADVALKDSEVRNKHGPATVDSHQYDATAGMSEPSRESGSKSPYDDLHPDLADLDFKSDARHLPPPMRPTTFKSDDESDRDDRNDKRGSLSDYSDYDSSDEGGGRAAPAKRKSYVTVSDDSGAQLPMVVGPSNQQPVVTHASTIRDDDPFADPFADKR</sequence>
<feature type="region of interest" description="Disordered" evidence="1">
    <location>
        <begin position="167"/>
        <end position="220"/>
    </location>
</feature>
<dbReference type="KEGG" id="abp:AGABI1DRAFT67421"/>
<dbReference type="FunCoup" id="K5WBA6">
    <property type="interactions" value="20"/>
</dbReference>
<feature type="compositionally biased region" description="Basic and acidic residues" evidence="1">
    <location>
        <begin position="358"/>
        <end position="386"/>
    </location>
</feature>
<dbReference type="PROSITE" id="PS50179">
    <property type="entry name" value="VHS"/>
    <property type="match status" value="1"/>
</dbReference>
<dbReference type="GO" id="GO:0035091">
    <property type="term" value="F:phosphatidylinositol binding"/>
    <property type="evidence" value="ECO:0007669"/>
    <property type="project" value="InterPro"/>
</dbReference>
<evidence type="ECO:0000259" key="2">
    <source>
        <dbReference type="PROSITE" id="PS50179"/>
    </source>
</evidence>
<dbReference type="eggNOG" id="KOG1087">
    <property type="taxonomic scope" value="Eukaryota"/>
</dbReference>
<dbReference type="CDD" id="cd14232">
    <property type="entry name" value="GAT_LSB5"/>
    <property type="match status" value="1"/>
</dbReference>
<dbReference type="GO" id="GO:0007034">
    <property type="term" value="P:vacuolar transport"/>
    <property type="evidence" value="ECO:0007669"/>
    <property type="project" value="UniProtKB-ARBA"/>
</dbReference>
<dbReference type="InterPro" id="IPR044103">
    <property type="entry name" value="GAT_LSB5"/>
</dbReference>